<protein>
    <submittedName>
        <fullName evidence="1">Cob(I)yrinic acid a,c-diamide adenosyltransferase</fullName>
    </submittedName>
</protein>
<dbReference type="AlphaFoldDB" id="A0A931AMU3"/>
<dbReference type="EMBL" id="JADPIE010000001">
    <property type="protein sequence ID" value="MBF8435622.1"/>
    <property type="molecule type" value="Genomic_DNA"/>
</dbReference>
<dbReference type="InterPro" id="IPR027417">
    <property type="entry name" value="P-loop_NTPase"/>
</dbReference>
<sequence length="170" mass="19085">MKGQVHLYTGNGKGKTTAAIGLAIRAIGADLKVFFSQFIKNGEYSEIKALKNIENIDIRQYGEEAFINGQPDEKDKASARKGLKEIKEAINSGDYQVVIIDEIAIALFFDLIDEDDLFEIINNRPDNVEVILTGRMAKESLIDRADLVTEMKEVKHYYQQGIMARTGIEK</sequence>
<dbReference type="PANTHER" id="PTHR46638:SF1">
    <property type="entry name" value="CORRINOID ADENOSYLTRANSFERASE"/>
    <property type="match status" value="1"/>
</dbReference>
<dbReference type="CDD" id="cd00561">
    <property type="entry name" value="CobA_ACA"/>
    <property type="match status" value="1"/>
</dbReference>
<name>A0A931AMU3_9FIRM</name>
<dbReference type="GO" id="GO:0005524">
    <property type="term" value="F:ATP binding"/>
    <property type="evidence" value="ECO:0007669"/>
    <property type="project" value="InterPro"/>
</dbReference>
<reference evidence="1" key="1">
    <citation type="submission" date="2020-11" db="EMBL/GenBank/DDBJ databases">
        <title>Halonatronomonas betainensis gen. nov., sp. nov. a novel haloalkaliphilic representative of the family Halanaerobiacae capable of betaine degradation.</title>
        <authorList>
            <person name="Boltyanskaya Y."/>
            <person name="Kevbrin V."/>
            <person name="Detkova E."/>
            <person name="Grouzdev D.S."/>
            <person name="Koziaeva V."/>
            <person name="Zhilina T."/>
        </authorList>
    </citation>
    <scope>NUCLEOTIDE SEQUENCE</scope>
    <source>
        <strain evidence="1">Z-7014</strain>
    </source>
</reference>
<keyword evidence="2" id="KW-1185">Reference proteome</keyword>
<comment type="caution">
    <text evidence="1">The sequence shown here is derived from an EMBL/GenBank/DDBJ whole genome shotgun (WGS) entry which is preliminary data.</text>
</comment>
<dbReference type="Proteomes" id="UP000621436">
    <property type="component" value="Unassembled WGS sequence"/>
</dbReference>
<dbReference type="Gene3D" id="3.40.50.300">
    <property type="entry name" value="P-loop containing nucleotide triphosphate hydrolases"/>
    <property type="match status" value="1"/>
</dbReference>
<dbReference type="PANTHER" id="PTHR46638">
    <property type="entry name" value="CORRINOID ADENOSYLTRANSFERASE"/>
    <property type="match status" value="1"/>
</dbReference>
<dbReference type="GO" id="GO:0008817">
    <property type="term" value="F:corrinoid adenosyltransferase activity"/>
    <property type="evidence" value="ECO:0007669"/>
    <property type="project" value="InterPro"/>
</dbReference>
<organism evidence="1 2">
    <name type="scientific">Halonatronomonas betaini</name>
    <dbReference type="NCBI Taxonomy" id="2778430"/>
    <lineage>
        <taxon>Bacteria</taxon>
        <taxon>Bacillati</taxon>
        <taxon>Bacillota</taxon>
        <taxon>Clostridia</taxon>
        <taxon>Halanaerobiales</taxon>
        <taxon>Halarsenatibacteraceae</taxon>
        <taxon>Halonatronomonas</taxon>
    </lineage>
</organism>
<dbReference type="RefSeq" id="WP_270452265.1">
    <property type="nucleotide sequence ID" value="NZ_JADPIE010000001.1"/>
</dbReference>
<dbReference type="Pfam" id="PF02572">
    <property type="entry name" value="CobA_CobO_BtuR"/>
    <property type="match status" value="1"/>
</dbReference>
<evidence type="ECO:0000313" key="2">
    <source>
        <dbReference type="Proteomes" id="UP000621436"/>
    </source>
</evidence>
<dbReference type="GO" id="GO:0009236">
    <property type="term" value="P:cobalamin biosynthetic process"/>
    <property type="evidence" value="ECO:0007669"/>
    <property type="project" value="InterPro"/>
</dbReference>
<evidence type="ECO:0000313" key="1">
    <source>
        <dbReference type="EMBL" id="MBF8435622.1"/>
    </source>
</evidence>
<proteinExistence type="predicted"/>
<dbReference type="SUPFAM" id="SSF52540">
    <property type="entry name" value="P-loop containing nucleoside triphosphate hydrolases"/>
    <property type="match status" value="1"/>
</dbReference>
<dbReference type="InterPro" id="IPR003724">
    <property type="entry name" value="CblAdoTrfase_CobA"/>
</dbReference>
<dbReference type="PIRSF" id="PIRSF015617">
    <property type="entry name" value="Adensltrnsf_CobA"/>
    <property type="match status" value="1"/>
</dbReference>
<accession>A0A931AMU3</accession>
<dbReference type="NCBIfam" id="NF004637">
    <property type="entry name" value="PRK05986.1"/>
    <property type="match status" value="1"/>
</dbReference>
<gene>
    <name evidence="1" type="ORF">I0Q91_00890</name>
</gene>